<dbReference type="eggNOG" id="COG3415">
    <property type="taxonomic scope" value="Bacteria"/>
</dbReference>
<sequence>MAQSDKLLTPAQVTKCKKIAATNSKFSSRAAVLLSLHGGATQAEAASAADLTLYQVKYWLNKFRQLGMAAFPPVEEQTAATETPDAKKPAKDKSTDKAKKSKTKTKTKKDSASKDKKQKKKDKDGKNKKSDKKAKKAKDKKKSGKKSKK</sequence>
<evidence type="ECO:0000313" key="3">
    <source>
        <dbReference type="Proteomes" id="UP000012019"/>
    </source>
</evidence>
<comment type="caution">
    <text evidence="2">The sequence shown here is derived from an EMBL/GenBank/DDBJ whole genome shotgun (WGS) entry which is preliminary data.</text>
</comment>
<dbReference type="EMBL" id="APHR01000015">
    <property type="protein sequence ID" value="EMR13721.1"/>
    <property type="molecule type" value="Genomic_DNA"/>
</dbReference>
<dbReference type="RefSeq" id="WP_009725702.1">
    <property type="nucleotide sequence ID" value="NZ_APHR01000015.1"/>
</dbReference>
<organism evidence="2 3">
    <name type="scientific">Methylophaga lonarensis MPL</name>
    <dbReference type="NCBI Taxonomy" id="1286106"/>
    <lineage>
        <taxon>Bacteria</taxon>
        <taxon>Pseudomonadati</taxon>
        <taxon>Pseudomonadota</taxon>
        <taxon>Gammaproteobacteria</taxon>
        <taxon>Thiotrichales</taxon>
        <taxon>Piscirickettsiaceae</taxon>
        <taxon>Methylophaga</taxon>
    </lineage>
</organism>
<gene>
    <name evidence="2" type="ORF">MPL1_03358</name>
</gene>
<name>M7P2I8_9GAMM</name>
<proteinExistence type="predicted"/>
<dbReference type="Proteomes" id="UP000012019">
    <property type="component" value="Unassembled WGS sequence"/>
</dbReference>
<feature type="region of interest" description="Disordered" evidence="1">
    <location>
        <begin position="75"/>
        <end position="149"/>
    </location>
</feature>
<evidence type="ECO:0000256" key="1">
    <source>
        <dbReference type="SAM" id="MobiDB-lite"/>
    </source>
</evidence>
<evidence type="ECO:0000313" key="2">
    <source>
        <dbReference type="EMBL" id="EMR13721.1"/>
    </source>
</evidence>
<feature type="compositionally biased region" description="Basic and acidic residues" evidence="1">
    <location>
        <begin position="108"/>
        <end position="128"/>
    </location>
</feature>
<dbReference type="AlphaFoldDB" id="M7P2I8"/>
<feature type="compositionally biased region" description="Basic and acidic residues" evidence="1">
    <location>
        <begin position="84"/>
        <end position="98"/>
    </location>
</feature>
<feature type="compositionally biased region" description="Basic residues" evidence="1">
    <location>
        <begin position="129"/>
        <end position="149"/>
    </location>
</feature>
<reference evidence="2 3" key="1">
    <citation type="journal article" date="2013" name="Genome Announc.">
        <title>Draft Genome Sequence of Methylophaga lonarensis MPLT, a Haloalkaliphilic (Non-Methane-Utilizing) Methylotroph.</title>
        <authorList>
            <person name="Shetty S.A."/>
            <person name="Marathe N.P."/>
            <person name="Munot H."/>
            <person name="Antony C.P."/>
            <person name="Dhotre D.P."/>
            <person name="Murrell J.C."/>
            <person name="Shouche Y.S."/>
        </authorList>
    </citation>
    <scope>NUCLEOTIDE SEQUENCE [LARGE SCALE GENOMIC DNA]</scope>
    <source>
        <strain evidence="2 3">MPL</strain>
    </source>
</reference>
<accession>M7P2I8</accession>
<dbReference type="GO" id="GO:0043565">
    <property type="term" value="F:sequence-specific DNA binding"/>
    <property type="evidence" value="ECO:0007669"/>
    <property type="project" value="InterPro"/>
</dbReference>
<protein>
    <submittedName>
        <fullName evidence="2">Uncharacterized protein</fullName>
    </submittedName>
</protein>
<dbReference type="SUPFAM" id="SSF48295">
    <property type="entry name" value="TrpR-like"/>
    <property type="match status" value="1"/>
</dbReference>
<keyword evidence="3" id="KW-1185">Reference proteome</keyword>
<dbReference type="PATRIC" id="fig|1286106.3.peg.670"/>
<dbReference type="InterPro" id="IPR010921">
    <property type="entry name" value="Trp_repressor/repl_initiator"/>
</dbReference>
<dbReference type="OrthoDB" id="5609517at2"/>